<dbReference type="EMBL" id="CCBP010000566">
    <property type="protein sequence ID" value="CDO77938.1"/>
    <property type="molecule type" value="Genomic_DNA"/>
</dbReference>
<organism evidence="1 2">
    <name type="scientific">Pycnoporus cinnabarinus</name>
    <name type="common">Cinnabar-red polypore</name>
    <name type="synonym">Trametes cinnabarina</name>
    <dbReference type="NCBI Taxonomy" id="5643"/>
    <lineage>
        <taxon>Eukaryota</taxon>
        <taxon>Fungi</taxon>
        <taxon>Dikarya</taxon>
        <taxon>Basidiomycota</taxon>
        <taxon>Agaricomycotina</taxon>
        <taxon>Agaricomycetes</taxon>
        <taxon>Polyporales</taxon>
        <taxon>Polyporaceae</taxon>
        <taxon>Trametes</taxon>
    </lineage>
</organism>
<dbReference type="OrthoDB" id="3163554at2759"/>
<sequence>MATAVDYSNVNKAYAHTQSQAKPTTPMPGEHLDVFPARLPRHCEPPLMSYTVENMWPPMYVLGWLYTSEEFEARLGQGDPMTVFKERIRRPFQAKFKGANVSSPSLDTTSGPCIVSVGSNSSVRSLARAHQENSIEATKALLGETAEPEWIRVPLAEMAGLF</sequence>
<accession>A0A060SZF7</accession>
<evidence type="ECO:0000313" key="2">
    <source>
        <dbReference type="Proteomes" id="UP000029665"/>
    </source>
</evidence>
<comment type="caution">
    <text evidence="1">The sequence shown here is derived from an EMBL/GenBank/DDBJ whole genome shotgun (WGS) entry which is preliminary data.</text>
</comment>
<gene>
    <name evidence="1" type="ORF">BN946_scf184577.g1</name>
</gene>
<keyword evidence="2" id="KW-1185">Reference proteome</keyword>
<evidence type="ECO:0000313" key="1">
    <source>
        <dbReference type="EMBL" id="CDO77938.1"/>
    </source>
</evidence>
<dbReference type="AlphaFoldDB" id="A0A060SZF7"/>
<name>A0A060SZF7_PYCCI</name>
<proteinExistence type="predicted"/>
<dbReference type="HOGENOM" id="CLU_143023_0_0_1"/>
<dbReference type="Proteomes" id="UP000029665">
    <property type="component" value="Unassembled WGS sequence"/>
</dbReference>
<dbReference type="OMA" id="EPEWIRV"/>
<protein>
    <submittedName>
        <fullName evidence="1">Uncharacterized protein</fullName>
    </submittedName>
</protein>
<reference evidence="1" key="1">
    <citation type="submission" date="2014-01" db="EMBL/GenBank/DDBJ databases">
        <title>The genome of the white-rot fungus Pycnoporus cinnabarinus: a basidiomycete model with a versatile arsenal for lignocellulosic biomass breakdown.</title>
        <authorList>
            <person name="Levasseur A."/>
            <person name="Lomascolo A."/>
            <person name="Ruiz-Duenas F.J."/>
            <person name="Uzan E."/>
            <person name="Piumi F."/>
            <person name="Kues U."/>
            <person name="Ram A.F.J."/>
            <person name="Murat C."/>
            <person name="Haon M."/>
            <person name="Benoit I."/>
            <person name="Arfi Y."/>
            <person name="Chevret D."/>
            <person name="Drula E."/>
            <person name="Kwon M.J."/>
            <person name="Gouret P."/>
            <person name="Lesage-Meessen L."/>
            <person name="Lombard V."/>
            <person name="Mariette J."/>
            <person name="Noirot C."/>
            <person name="Park J."/>
            <person name="Patyshakuliyeva A."/>
            <person name="Wieneger R.A.B."/>
            <person name="Wosten H.A.B."/>
            <person name="Martin F."/>
            <person name="Coutinho P.M."/>
            <person name="de Vries R."/>
            <person name="Martinez A.T."/>
            <person name="Klopp C."/>
            <person name="Pontarotti P."/>
            <person name="Henrissat B."/>
            <person name="Record E."/>
        </authorList>
    </citation>
    <scope>NUCLEOTIDE SEQUENCE [LARGE SCALE GENOMIC DNA]</scope>
    <source>
        <strain evidence="1">BRFM137</strain>
    </source>
</reference>